<dbReference type="KEGG" id="gca:Galf_2226"/>
<dbReference type="InterPro" id="IPR043128">
    <property type="entry name" value="Rev_trsase/Diguanyl_cyclase"/>
</dbReference>
<organism evidence="5 6">
    <name type="scientific">Gallionella capsiferriformans (strain ES-2)</name>
    <name type="common">Gallionella ferruginea capsiferriformans (strain ES-2)</name>
    <dbReference type="NCBI Taxonomy" id="395494"/>
    <lineage>
        <taxon>Bacteria</taxon>
        <taxon>Pseudomonadati</taxon>
        <taxon>Pseudomonadota</taxon>
        <taxon>Betaproteobacteria</taxon>
        <taxon>Nitrosomonadales</taxon>
        <taxon>Gallionellaceae</taxon>
        <taxon>Gallionella</taxon>
    </lineage>
</organism>
<dbReference type="EMBL" id="CP002159">
    <property type="protein sequence ID" value="ADL56230.1"/>
    <property type="molecule type" value="Genomic_DNA"/>
</dbReference>
<accession>D9SIR7</accession>
<dbReference type="Pfam" id="PF00990">
    <property type="entry name" value="GGDEF"/>
    <property type="match status" value="1"/>
</dbReference>
<dbReference type="GO" id="GO:0005886">
    <property type="term" value="C:plasma membrane"/>
    <property type="evidence" value="ECO:0007669"/>
    <property type="project" value="TreeGrafter"/>
</dbReference>
<gene>
    <name evidence="5" type="ordered locus">Galf_2226</name>
</gene>
<dbReference type="RefSeq" id="WP_013294154.1">
    <property type="nucleotide sequence ID" value="NC_014394.1"/>
</dbReference>
<dbReference type="SUPFAM" id="SSF55073">
    <property type="entry name" value="Nucleotide cyclase"/>
    <property type="match status" value="1"/>
</dbReference>
<dbReference type="HOGENOM" id="CLU_000445_11_4_4"/>
<dbReference type="InterPro" id="IPR000014">
    <property type="entry name" value="PAS"/>
</dbReference>
<evidence type="ECO:0000256" key="1">
    <source>
        <dbReference type="ARBA" id="ARBA00012528"/>
    </source>
</evidence>
<dbReference type="PANTHER" id="PTHR45138">
    <property type="entry name" value="REGULATORY COMPONENTS OF SENSORY TRANSDUCTION SYSTEM"/>
    <property type="match status" value="1"/>
</dbReference>
<reference evidence="5 6" key="1">
    <citation type="submission" date="2010-08" db="EMBL/GenBank/DDBJ databases">
        <title>Complete sequence of Gallionella capsiferriformans ES-2.</title>
        <authorList>
            <consortium name="US DOE Joint Genome Institute"/>
            <person name="Lucas S."/>
            <person name="Copeland A."/>
            <person name="Lapidus A."/>
            <person name="Cheng J.-F."/>
            <person name="Bruce D."/>
            <person name="Goodwin L."/>
            <person name="Pitluck S."/>
            <person name="Chertkov O."/>
            <person name="Davenport K.W."/>
            <person name="Detter J.C."/>
            <person name="Han C."/>
            <person name="Tapia R."/>
            <person name="Land M."/>
            <person name="Hauser L."/>
            <person name="Chang Y.-J."/>
            <person name="Jeffries C."/>
            <person name="Kyrpides N."/>
            <person name="Ivanova N."/>
            <person name="Mikhailova N."/>
            <person name="Shelobolina E.S."/>
            <person name="Picardal F."/>
            <person name="Roden E."/>
            <person name="Emerson D."/>
            <person name="Woyke T."/>
        </authorList>
    </citation>
    <scope>NUCLEOTIDE SEQUENCE [LARGE SCALE GENOMIC DNA]</scope>
    <source>
        <strain evidence="5 6">ES-2</strain>
    </source>
</reference>
<dbReference type="Proteomes" id="UP000001235">
    <property type="component" value="Chromosome"/>
</dbReference>
<evidence type="ECO:0000259" key="4">
    <source>
        <dbReference type="PROSITE" id="PS50887"/>
    </source>
</evidence>
<comment type="catalytic activity">
    <reaction evidence="2">
        <text>2 GTP = 3',3'-c-di-GMP + 2 diphosphate</text>
        <dbReference type="Rhea" id="RHEA:24898"/>
        <dbReference type="ChEBI" id="CHEBI:33019"/>
        <dbReference type="ChEBI" id="CHEBI:37565"/>
        <dbReference type="ChEBI" id="CHEBI:58805"/>
        <dbReference type="EC" id="2.7.7.65"/>
    </reaction>
</comment>
<dbReference type="OrthoDB" id="9813903at2"/>
<dbReference type="CDD" id="cd01949">
    <property type="entry name" value="GGDEF"/>
    <property type="match status" value="1"/>
</dbReference>
<dbReference type="PANTHER" id="PTHR45138:SF9">
    <property type="entry name" value="DIGUANYLATE CYCLASE DGCM-RELATED"/>
    <property type="match status" value="1"/>
</dbReference>
<dbReference type="EC" id="2.7.7.65" evidence="1"/>
<evidence type="ECO:0000256" key="2">
    <source>
        <dbReference type="ARBA" id="ARBA00034247"/>
    </source>
</evidence>
<name>D9SIR7_GALCS</name>
<dbReference type="NCBIfam" id="TIGR00229">
    <property type="entry name" value="sensory_box"/>
    <property type="match status" value="1"/>
</dbReference>
<feature type="domain" description="PAS" evidence="3">
    <location>
        <begin position="17"/>
        <end position="78"/>
    </location>
</feature>
<dbReference type="GO" id="GO:1902201">
    <property type="term" value="P:negative regulation of bacterial-type flagellum-dependent cell motility"/>
    <property type="evidence" value="ECO:0007669"/>
    <property type="project" value="TreeGrafter"/>
</dbReference>
<dbReference type="SMART" id="SM00091">
    <property type="entry name" value="PAS"/>
    <property type="match status" value="1"/>
</dbReference>
<feature type="domain" description="GGDEF" evidence="4">
    <location>
        <begin position="184"/>
        <end position="321"/>
    </location>
</feature>
<dbReference type="SMART" id="SM00267">
    <property type="entry name" value="GGDEF"/>
    <property type="match status" value="1"/>
</dbReference>
<sequence length="337" mass="37363">MNPATHVQNLVWNSIWNAINLGLILIDNQGVVVIWNDWVSEHSGITEKQAVGQTLESLFTDGLGASFKTAMQNALTYKLPVVLSSVLHRSPLPLYPLPCTRQKQQARIHQSVSLTPIITPDGAHQCLIQITDTSVSFTREHMLKSHSKQLSIDATTDGLTGAYNRRYFNERFKAEFGRVNRQGTPLALLMLDIDCFKDYNDFYGHPAGDRVLIRIVERIKSQLNRTTDVVTRYGGEEFAILLPDCELEGARAVAQKIQHAILTLNIPHAKSNVADHVTLSIGIATHSVNSSCDANFLLNTADTALYTAKHEGRNCIRYLLTSEKISLDAACLVDLGD</sequence>
<dbReference type="STRING" id="395494.Galf_2226"/>
<evidence type="ECO:0000259" key="3">
    <source>
        <dbReference type="PROSITE" id="PS50112"/>
    </source>
</evidence>
<keyword evidence="6" id="KW-1185">Reference proteome</keyword>
<dbReference type="Gene3D" id="3.30.70.270">
    <property type="match status" value="1"/>
</dbReference>
<evidence type="ECO:0000313" key="6">
    <source>
        <dbReference type="Proteomes" id="UP000001235"/>
    </source>
</evidence>
<dbReference type="Pfam" id="PF08448">
    <property type="entry name" value="PAS_4"/>
    <property type="match status" value="1"/>
</dbReference>
<dbReference type="SUPFAM" id="SSF55785">
    <property type="entry name" value="PYP-like sensor domain (PAS domain)"/>
    <property type="match status" value="1"/>
</dbReference>
<evidence type="ECO:0000313" key="5">
    <source>
        <dbReference type="EMBL" id="ADL56230.1"/>
    </source>
</evidence>
<dbReference type="InterPro" id="IPR029787">
    <property type="entry name" value="Nucleotide_cyclase"/>
</dbReference>
<dbReference type="InterPro" id="IPR050469">
    <property type="entry name" value="Diguanylate_Cyclase"/>
</dbReference>
<dbReference type="InterPro" id="IPR035965">
    <property type="entry name" value="PAS-like_dom_sf"/>
</dbReference>
<dbReference type="GO" id="GO:0052621">
    <property type="term" value="F:diguanylate cyclase activity"/>
    <property type="evidence" value="ECO:0007669"/>
    <property type="project" value="UniProtKB-EC"/>
</dbReference>
<dbReference type="InterPro" id="IPR000160">
    <property type="entry name" value="GGDEF_dom"/>
</dbReference>
<dbReference type="CDD" id="cd00130">
    <property type="entry name" value="PAS"/>
    <property type="match status" value="1"/>
</dbReference>
<dbReference type="NCBIfam" id="TIGR00254">
    <property type="entry name" value="GGDEF"/>
    <property type="match status" value="1"/>
</dbReference>
<proteinExistence type="predicted"/>
<dbReference type="InterPro" id="IPR013656">
    <property type="entry name" value="PAS_4"/>
</dbReference>
<dbReference type="FunFam" id="3.30.70.270:FF:000001">
    <property type="entry name" value="Diguanylate cyclase domain protein"/>
    <property type="match status" value="1"/>
</dbReference>
<protein>
    <recommendedName>
        <fullName evidence="1">diguanylate cyclase</fullName>
        <ecNumber evidence="1">2.7.7.65</ecNumber>
    </recommendedName>
</protein>
<dbReference type="PROSITE" id="PS50112">
    <property type="entry name" value="PAS"/>
    <property type="match status" value="1"/>
</dbReference>
<dbReference type="GO" id="GO:0043709">
    <property type="term" value="P:cell adhesion involved in single-species biofilm formation"/>
    <property type="evidence" value="ECO:0007669"/>
    <property type="project" value="TreeGrafter"/>
</dbReference>
<dbReference type="eggNOG" id="COG3706">
    <property type="taxonomic scope" value="Bacteria"/>
</dbReference>
<dbReference type="Gene3D" id="3.30.450.20">
    <property type="entry name" value="PAS domain"/>
    <property type="match status" value="1"/>
</dbReference>
<dbReference type="PROSITE" id="PS50887">
    <property type="entry name" value="GGDEF"/>
    <property type="match status" value="1"/>
</dbReference>
<dbReference type="AlphaFoldDB" id="D9SIR7"/>